<dbReference type="CDD" id="cd08268">
    <property type="entry name" value="MDR2"/>
    <property type="match status" value="1"/>
</dbReference>
<dbReference type="Gene3D" id="3.40.50.720">
    <property type="entry name" value="NAD(P)-binding Rossmann-like Domain"/>
    <property type="match status" value="1"/>
</dbReference>
<keyword evidence="1" id="KW-0521">NADP</keyword>
<dbReference type="STRING" id="150121.SAMN06296010_2905"/>
<dbReference type="GO" id="GO:0016491">
    <property type="term" value="F:oxidoreductase activity"/>
    <property type="evidence" value="ECO:0007669"/>
    <property type="project" value="InterPro"/>
</dbReference>
<dbReference type="SMART" id="SM00829">
    <property type="entry name" value="PKS_ER"/>
    <property type="match status" value="1"/>
</dbReference>
<dbReference type="Pfam" id="PF08240">
    <property type="entry name" value="ADH_N"/>
    <property type="match status" value="1"/>
</dbReference>
<evidence type="ECO:0000313" key="4">
    <source>
        <dbReference type="Proteomes" id="UP000193244"/>
    </source>
</evidence>
<sequence length="355" mass="36774">MRQLLGHISHFGQVDGGVRYVFEGNAKRNGTKEDMMRAVVIQSFGDPSGMALIDVPDPTPAADEVVIDSSAIGVGGVDAVIRRGTLGGYGFTEGHIPGSEVSGLVSAVGADVDASWIGRRVWAFTGTGGGYVERAVATIGNVVPLPDGLSPVDAVTLGSAAPVAHFGLAHAHFAAGESVLIRGAAGSIGIAAVQLAAQGGANVIAVTSSSAERGRRLRELGATHVLDRAGDGDPAASGSFDVIFDIVGGEQMPTFFDRLEPNGRMVTVGMVAGMPPADFGMHLLRAFQKSRSFATFSLDTVPVSLRDEVRVEQFAAAADGRLRSVVHEVLPLDQAVEAHRQMDAGSVFGRIVLVP</sequence>
<dbReference type="Pfam" id="PF13602">
    <property type="entry name" value="ADH_zinc_N_2"/>
    <property type="match status" value="1"/>
</dbReference>
<dbReference type="InterPro" id="IPR051603">
    <property type="entry name" value="Zinc-ADH_QOR/CCCR"/>
</dbReference>
<dbReference type="PANTHER" id="PTHR44154:SF1">
    <property type="entry name" value="QUINONE OXIDOREDUCTASE"/>
    <property type="match status" value="1"/>
</dbReference>
<protein>
    <submittedName>
        <fullName evidence="3">NADPH:quinone reductase</fullName>
    </submittedName>
</protein>
<evidence type="ECO:0000259" key="2">
    <source>
        <dbReference type="SMART" id="SM00829"/>
    </source>
</evidence>
<evidence type="ECO:0000256" key="1">
    <source>
        <dbReference type="ARBA" id="ARBA00022857"/>
    </source>
</evidence>
<dbReference type="SUPFAM" id="SSF51735">
    <property type="entry name" value="NAD(P)-binding Rossmann-fold domains"/>
    <property type="match status" value="1"/>
</dbReference>
<reference evidence="4" key="1">
    <citation type="submission" date="2017-04" db="EMBL/GenBank/DDBJ databases">
        <authorList>
            <person name="Varghese N."/>
            <person name="Submissions S."/>
        </authorList>
    </citation>
    <scope>NUCLEOTIDE SEQUENCE [LARGE SCALE GENOMIC DNA]</scope>
    <source>
        <strain evidence="4">VKM Ac-2510</strain>
    </source>
</reference>
<dbReference type="InterPro" id="IPR036291">
    <property type="entry name" value="NAD(P)-bd_dom_sf"/>
</dbReference>
<feature type="domain" description="Enoyl reductase (ER)" evidence="2">
    <location>
        <begin position="45"/>
        <end position="353"/>
    </location>
</feature>
<organism evidence="3 4">
    <name type="scientific">Agreia pratensis</name>
    <dbReference type="NCBI Taxonomy" id="150121"/>
    <lineage>
        <taxon>Bacteria</taxon>
        <taxon>Bacillati</taxon>
        <taxon>Actinomycetota</taxon>
        <taxon>Actinomycetes</taxon>
        <taxon>Micrococcales</taxon>
        <taxon>Microbacteriaceae</taxon>
        <taxon>Agreia</taxon>
    </lineage>
</organism>
<dbReference type="AlphaFoldDB" id="A0A1X7KTW0"/>
<accession>A0A1X7KTW0</accession>
<dbReference type="PANTHER" id="PTHR44154">
    <property type="entry name" value="QUINONE OXIDOREDUCTASE"/>
    <property type="match status" value="1"/>
</dbReference>
<dbReference type="InterPro" id="IPR020843">
    <property type="entry name" value="ER"/>
</dbReference>
<proteinExistence type="predicted"/>
<dbReference type="Gene3D" id="3.90.180.10">
    <property type="entry name" value="Medium-chain alcohol dehydrogenases, catalytic domain"/>
    <property type="match status" value="1"/>
</dbReference>
<dbReference type="SUPFAM" id="SSF50129">
    <property type="entry name" value="GroES-like"/>
    <property type="match status" value="1"/>
</dbReference>
<gene>
    <name evidence="3" type="ORF">SAMN06296010_2905</name>
</gene>
<keyword evidence="4" id="KW-1185">Reference proteome</keyword>
<dbReference type="InterPro" id="IPR011032">
    <property type="entry name" value="GroES-like_sf"/>
</dbReference>
<dbReference type="InterPro" id="IPR013154">
    <property type="entry name" value="ADH-like_N"/>
</dbReference>
<dbReference type="Proteomes" id="UP000193244">
    <property type="component" value="Unassembled WGS sequence"/>
</dbReference>
<evidence type="ECO:0000313" key="3">
    <source>
        <dbReference type="EMBL" id="SMG44667.1"/>
    </source>
</evidence>
<dbReference type="EMBL" id="FXAY01000005">
    <property type="protein sequence ID" value="SMG44667.1"/>
    <property type="molecule type" value="Genomic_DNA"/>
</dbReference>
<name>A0A1X7KTW0_9MICO</name>